<dbReference type="PANTHER" id="PTHR10166:SF37">
    <property type="entry name" value="STOLID, ISOFORM H"/>
    <property type="match status" value="1"/>
</dbReference>
<dbReference type="PROSITE" id="PS50234">
    <property type="entry name" value="VWFA"/>
    <property type="match status" value="1"/>
</dbReference>
<evidence type="ECO:0000256" key="2">
    <source>
        <dbReference type="SAM" id="SignalP"/>
    </source>
</evidence>
<dbReference type="SUPFAM" id="SSF53300">
    <property type="entry name" value="vWA-like"/>
    <property type="match status" value="1"/>
</dbReference>
<dbReference type="GO" id="GO:0005245">
    <property type="term" value="F:voltage-gated calcium channel activity"/>
    <property type="evidence" value="ECO:0007669"/>
    <property type="project" value="TreeGrafter"/>
</dbReference>
<evidence type="ECO:0000313" key="5">
    <source>
        <dbReference type="Proteomes" id="UP000822688"/>
    </source>
</evidence>
<evidence type="ECO:0000256" key="1">
    <source>
        <dbReference type="SAM" id="Phobius"/>
    </source>
</evidence>
<dbReference type="Gene3D" id="3.40.50.410">
    <property type="entry name" value="von Willebrand factor, type A domain"/>
    <property type="match status" value="1"/>
</dbReference>
<dbReference type="PANTHER" id="PTHR10166">
    <property type="entry name" value="VOLTAGE-DEPENDENT CALCIUM CHANNEL SUBUNIT ALPHA-2/DELTA-RELATED"/>
    <property type="match status" value="1"/>
</dbReference>
<dbReference type="Proteomes" id="UP000822688">
    <property type="component" value="Chromosome 5"/>
</dbReference>
<dbReference type="InterPro" id="IPR051173">
    <property type="entry name" value="Ca_channel_alpha-2/delta"/>
</dbReference>
<feature type="transmembrane region" description="Helical" evidence="1">
    <location>
        <begin position="546"/>
        <end position="569"/>
    </location>
</feature>
<organism evidence="4 5">
    <name type="scientific">Ceratodon purpureus</name>
    <name type="common">Fire moss</name>
    <name type="synonym">Dicranum purpureum</name>
    <dbReference type="NCBI Taxonomy" id="3225"/>
    <lineage>
        <taxon>Eukaryota</taxon>
        <taxon>Viridiplantae</taxon>
        <taxon>Streptophyta</taxon>
        <taxon>Embryophyta</taxon>
        <taxon>Bryophyta</taxon>
        <taxon>Bryophytina</taxon>
        <taxon>Bryopsida</taxon>
        <taxon>Dicranidae</taxon>
        <taxon>Pseudoditrichales</taxon>
        <taxon>Ditrichaceae</taxon>
        <taxon>Ceratodon</taxon>
    </lineage>
</organism>
<keyword evidence="2" id="KW-0732">Signal</keyword>
<accession>A0A8T0I4H3</accession>
<dbReference type="EMBL" id="CM026425">
    <property type="protein sequence ID" value="KAG0578016.1"/>
    <property type="molecule type" value="Genomic_DNA"/>
</dbReference>
<dbReference type="AlphaFoldDB" id="A0A8T0I4H3"/>
<evidence type="ECO:0000313" key="4">
    <source>
        <dbReference type="EMBL" id="KAG0578016.1"/>
    </source>
</evidence>
<feature type="signal peptide" evidence="2">
    <location>
        <begin position="1"/>
        <end position="28"/>
    </location>
</feature>
<keyword evidence="1" id="KW-1133">Transmembrane helix</keyword>
<reference evidence="4" key="1">
    <citation type="submission" date="2020-06" db="EMBL/GenBank/DDBJ databases">
        <title>WGS assembly of Ceratodon purpureus strain R40.</title>
        <authorList>
            <person name="Carey S.B."/>
            <person name="Jenkins J."/>
            <person name="Shu S."/>
            <person name="Lovell J.T."/>
            <person name="Sreedasyam A."/>
            <person name="Maumus F."/>
            <person name="Tiley G.P."/>
            <person name="Fernandez-Pozo N."/>
            <person name="Barry K."/>
            <person name="Chen C."/>
            <person name="Wang M."/>
            <person name="Lipzen A."/>
            <person name="Daum C."/>
            <person name="Saski C.A."/>
            <person name="Payton A.C."/>
            <person name="Mcbreen J.C."/>
            <person name="Conrad R.E."/>
            <person name="Kollar L.M."/>
            <person name="Olsson S."/>
            <person name="Huttunen S."/>
            <person name="Landis J.B."/>
            <person name="Wickett N.J."/>
            <person name="Johnson M.G."/>
            <person name="Rensing S.A."/>
            <person name="Grimwood J."/>
            <person name="Schmutz J."/>
            <person name="Mcdaniel S.F."/>
        </authorList>
    </citation>
    <scope>NUCLEOTIDE SEQUENCE</scope>
    <source>
        <strain evidence="4">R40</strain>
    </source>
</reference>
<dbReference type="InterPro" id="IPR036465">
    <property type="entry name" value="vWFA_dom_sf"/>
</dbReference>
<dbReference type="InterPro" id="IPR002035">
    <property type="entry name" value="VWF_A"/>
</dbReference>
<gene>
    <name evidence="4" type="ORF">KC19_5G198300</name>
</gene>
<feature type="chain" id="PRO_5035843591" description="VWFA domain-containing protein" evidence="2">
    <location>
        <begin position="29"/>
        <end position="590"/>
    </location>
</feature>
<evidence type="ECO:0000259" key="3">
    <source>
        <dbReference type="PROSITE" id="PS50234"/>
    </source>
</evidence>
<protein>
    <recommendedName>
        <fullName evidence="3">VWFA domain-containing protein</fullName>
    </recommendedName>
</protein>
<dbReference type="CDD" id="cd18773">
    <property type="entry name" value="PDC1_HK_sensor"/>
    <property type="match status" value="1"/>
</dbReference>
<keyword evidence="1" id="KW-0472">Membrane</keyword>
<sequence length="590" mass="64413">MNTKDGVPLSRFRLSFLQLFVAFSLVDAQDDGASFIAQKEDYVKRIAFRAEMIDSDCTLLDNCSAECSRAVCYPLKEDLQAYCARVQINNFCPPTESNQTCNRFMKVNYQRSYLTLYPPGSPDDLRPEAIRDICLQRALDATFMNISSKTEFSYVYFGSASGVFRAFPGRERQAGNDTAGECGNYQLHRRPWYKNAISVQKQLKILVDTGNSMGSELPPNYPPDAGSTLLEVSSNIVLKMLKTVSPDDFVDVATFNSSGYYPLGSQVQVSSSFDDSEDSTELAALEASVKDRLARSSPGLSNLTGAILNAVGTFRDAPADTLKVIVIFTDGQFSPLTNTTILTAQILAWPVKIILFKFPLSGETDPFLNTTLLPNFICGVQGTFELLDAVDSTRNPLYAIRSFYTFMARTQLAVAKNQSTWSARYLSYSQPLNGTSVTYPAFGSDGQLIGVAGIDIYPEEFNSTLRDSVYRALETRTAKGNMPAPVASINLACSYQTAVRSEKCNGSPSVANGGVCKATDSTGLQQRVCCDSCQLATTDSSSKKNLVLKVVLPLAVLIPLILCIGYFLIRHCSGDGGGRDKPINNPPPDT</sequence>
<name>A0A8T0I4H3_CERPU</name>
<dbReference type="GO" id="GO:0005891">
    <property type="term" value="C:voltage-gated calcium channel complex"/>
    <property type="evidence" value="ECO:0007669"/>
    <property type="project" value="TreeGrafter"/>
</dbReference>
<comment type="caution">
    <text evidence="4">The sequence shown here is derived from an EMBL/GenBank/DDBJ whole genome shotgun (WGS) entry which is preliminary data.</text>
</comment>
<keyword evidence="1" id="KW-0812">Transmembrane</keyword>
<proteinExistence type="predicted"/>
<keyword evidence="5" id="KW-1185">Reference proteome</keyword>
<feature type="domain" description="VWFA" evidence="3">
    <location>
        <begin position="202"/>
        <end position="332"/>
    </location>
</feature>